<reference evidence="1" key="1">
    <citation type="journal article" date="2011" name="Environ. Microbiol.">
        <title>Genomic insights into the metabolic potential of the polycyclic aromatic hydrocarbon degrading sulfate-reducing Deltaproteobacterium N47.</title>
        <authorList>
            <person name="Bergmann F."/>
            <person name="Selesi D."/>
            <person name="Weinmaier T."/>
            <person name="Tischler P."/>
            <person name="Rattei T."/>
            <person name="Meckenstock R.U."/>
        </authorList>
    </citation>
    <scope>NUCLEOTIDE SEQUENCE</scope>
</reference>
<evidence type="ECO:0000313" key="1">
    <source>
        <dbReference type="EMBL" id="CBX29074.1"/>
    </source>
</evidence>
<protein>
    <submittedName>
        <fullName evidence="1">Uncharacterized protein</fullName>
    </submittedName>
</protein>
<sequence>MGCLLEHLPVLIKGPPSTGFVILYGFLGRKKGIGKRRLDP</sequence>
<name>E1YET0_9BACT</name>
<dbReference type="AlphaFoldDB" id="E1YET0"/>
<accession>E1YET0</accession>
<proteinExistence type="predicted"/>
<dbReference type="EMBL" id="FR695872">
    <property type="protein sequence ID" value="CBX29074.1"/>
    <property type="molecule type" value="Genomic_DNA"/>
</dbReference>
<organism evidence="1">
    <name type="scientific">uncultured Desulfobacterium sp</name>
    <dbReference type="NCBI Taxonomy" id="201089"/>
    <lineage>
        <taxon>Bacteria</taxon>
        <taxon>Pseudomonadati</taxon>
        <taxon>Thermodesulfobacteriota</taxon>
        <taxon>Desulfobacteria</taxon>
        <taxon>Desulfobacterales</taxon>
        <taxon>Desulfobacteriaceae</taxon>
        <taxon>Desulfobacterium</taxon>
        <taxon>environmental samples</taxon>
    </lineage>
</organism>
<gene>
    <name evidence="1" type="ORF">N47_J00550</name>
</gene>